<sequence>MLARLALLSLSLPFLLVAAGSGSLFTSSVTYCQPPTELLVQQFDVSYFQVNNSISFDIVAQSVGSNISVSASILFNVYGITPVNVTIDLCSLLGGALCPLPQYTFNGSQSLALPAALGVSNRVPAIAFRIPDLEAFAQLTLVDVHTGEVQACVQATLSNGWSTRQIGVEWATGAVALFTLLVAAWQSTKPHAILPYRLLDLLHFYQTIAASALLSLNYPLLYRAFAANFAWAMGLIASPNNSRLQHAIDTMRALTGGHLANSSSASAVGLIDRKISPWNTNIVTASSPLTQSLLADPSASATNSTPTNLLLAFGALQQLSSVDEVQTVTDDSSNVLQAGIPIYVNSIHIATANAFMTIFIVGLVVVAIALGIAGLFYGSLYAMDRFGWGKEHTRSELKSSYPAYIRAWALRLGLIGLFPIMIFVFNQWSLKDSWLSTLLSVLALLAILAVVLYPVYRTLRLARRESPDALEFNLEHLATHGPLYAQYRTQRYYYFLPLLVAAFVKAVAIAAGQGHGMAQVVVLLVVELALVAAHILLKPYHSRGGDVFSTYLAIVRLVCTGCMIAFVESIGVGAIARVAVGAVIAVIFSIAVIVLIINIFLHAGVNRLWRRNNQDARAPSRQGSADASTLEKGITPHRFSATADNTSATRYSTSASILSHTDRDTNK</sequence>
<feature type="transmembrane region" description="Helical" evidence="7">
    <location>
        <begin position="403"/>
        <end position="428"/>
    </location>
</feature>
<feature type="transmembrane region" description="Helical" evidence="7">
    <location>
        <begin position="354"/>
        <end position="382"/>
    </location>
</feature>
<evidence type="ECO:0000256" key="4">
    <source>
        <dbReference type="ARBA" id="ARBA00022729"/>
    </source>
</evidence>
<evidence type="ECO:0000256" key="7">
    <source>
        <dbReference type="SAM" id="Phobius"/>
    </source>
</evidence>
<dbReference type="GO" id="GO:0009272">
    <property type="term" value="P:fungal-type cell wall biogenesis"/>
    <property type="evidence" value="ECO:0007669"/>
    <property type="project" value="TreeGrafter"/>
</dbReference>
<dbReference type="InterPro" id="IPR032800">
    <property type="entry name" value="TRP_N"/>
</dbReference>
<dbReference type="PANTHER" id="PTHR31145:SF2">
    <property type="entry name" value="FLAVIN CARRIER PROTEIN 2"/>
    <property type="match status" value="1"/>
</dbReference>
<dbReference type="Pfam" id="PF06011">
    <property type="entry name" value="TRP"/>
    <property type="match status" value="1"/>
</dbReference>
<dbReference type="SMART" id="SM01320">
    <property type="entry name" value="TRP_N"/>
    <property type="match status" value="1"/>
</dbReference>
<organism evidence="10 11">
    <name type="scientific">Mycena sanguinolenta</name>
    <dbReference type="NCBI Taxonomy" id="230812"/>
    <lineage>
        <taxon>Eukaryota</taxon>
        <taxon>Fungi</taxon>
        <taxon>Dikarya</taxon>
        <taxon>Basidiomycota</taxon>
        <taxon>Agaricomycotina</taxon>
        <taxon>Agaricomycetes</taxon>
        <taxon>Agaricomycetidae</taxon>
        <taxon>Agaricales</taxon>
        <taxon>Marasmiineae</taxon>
        <taxon>Mycenaceae</taxon>
        <taxon>Mycena</taxon>
    </lineage>
</organism>
<dbReference type="PANTHER" id="PTHR31145">
    <property type="entry name" value="INTEGRAL MEMBRANE PROTEIN (AFU_ORTHOLOGUE AFUA_7G01610)"/>
    <property type="match status" value="1"/>
</dbReference>
<dbReference type="AlphaFoldDB" id="A0A8H6ZE67"/>
<feature type="transmembrane region" description="Helical" evidence="7">
    <location>
        <begin position="492"/>
        <end position="511"/>
    </location>
</feature>
<keyword evidence="4 8" id="KW-0732">Signal</keyword>
<comment type="similarity">
    <text evidence="2">Belongs to the transient receptor potential (TRP) ion channel family.</text>
</comment>
<keyword evidence="6 7" id="KW-0472">Membrane</keyword>
<evidence type="ECO:0000313" key="10">
    <source>
        <dbReference type="EMBL" id="KAF7376052.1"/>
    </source>
</evidence>
<proteinExistence type="inferred from homology"/>
<reference evidence="10" key="1">
    <citation type="submission" date="2020-05" db="EMBL/GenBank/DDBJ databases">
        <title>Mycena genomes resolve the evolution of fungal bioluminescence.</title>
        <authorList>
            <person name="Tsai I.J."/>
        </authorList>
    </citation>
    <scope>NUCLEOTIDE SEQUENCE</scope>
    <source>
        <strain evidence="10">160909Yilan</strain>
    </source>
</reference>
<feature type="domain" description="ML-like" evidence="9">
    <location>
        <begin position="22"/>
        <end position="164"/>
    </location>
</feature>
<dbReference type="InterPro" id="IPR040241">
    <property type="entry name" value="TRP_Flc/Pkd2-like"/>
</dbReference>
<feature type="transmembrane region" description="Helical" evidence="7">
    <location>
        <begin position="517"/>
        <end position="537"/>
    </location>
</feature>
<protein>
    <submittedName>
        <fullName evidence="10">TRP-domain-containing protein</fullName>
    </submittedName>
</protein>
<feature type="signal peptide" evidence="8">
    <location>
        <begin position="1"/>
        <end position="22"/>
    </location>
</feature>
<comment type="caution">
    <text evidence="10">The sequence shown here is derived from an EMBL/GenBank/DDBJ whole genome shotgun (WGS) entry which is preliminary data.</text>
</comment>
<dbReference type="Proteomes" id="UP000623467">
    <property type="component" value="Unassembled WGS sequence"/>
</dbReference>
<dbReference type="EMBL" id="JACAZH010000001">
    <property type="protein sequence ID" value="KAF7376052.1"/>
    <property type="molecule type" value="Genomic_DNA"/>
</dbReference>
<dbReference type="GO" id="GO:0016020">
    <property type="term" value="C:membrane"/>
    <property type="evidence" value="ECO:0007669"/>
    <property type="project" value="UniProtKB-SubCell"/>
</dbReference>
<evidence type="ECO:0000256" key="1">
    <source>
        <dbReference type="ARBA" id="ARBA00004141"/>
    </source>
</evidence>
<feature type="chain" id="PRO_5034552726" evidence="8">
    <location>
        <begin position="23"/>
        <end position="667"/>
    </location>
</feature>
<keyword evidence="11" id="KW-1185">Reference proteome</keyword>
<keyword evidence="3 7" id="KW-0812">Transmembrane</keyword>
<evidence type="ECO:0000256" key="3">
    <source>
        <dbReference type="ARBA" id="ARBA00022692"/>
    </source>
</evidence>
<dbReference type="Pfam" id="PF14558">
    <property type="entry name" value="TRP_N"/>
    <property type="match status" value="1"/>
</dbReference>
<dbReference type="OrthoDB" id="2115177at2759"/>
<evidence type="ECO:0000313" key="11">
    <source>
        <dbReference type="Proteomes" id="UP000623467"/>
    </source>
</evidence>
<evidence type="ECO:0000256" key="8">
    <source>
        <dbReference type="SAM" id="SignalP"/>
    </source>
</evidence>
<dbReference type="GO" id="GO:0055085">
    <property type="term" value="P:transmembrane transport"/>
    <property type="evidence" value="ECO:0007669"/>
    <property type="project" value="TreeGrafter"/>
</dbReference>
<gene>
    <name evidence="10" type="ORF">MSAN_00020000</name>
</gene>
<feature type="transmembrane region" description="Helical" evidence="7">
    <location>
        <begin position="434"/>
        <end position="456"/>
    </location>
</feature>
<evidence type="ECO:0000256" key="5">
    <source>
        <dbReference type="ARBA" id="ARBA00022989"/>
    </source>
</evidence>
<comment type="subcellular location">
    <subcellularLocation>
        <location evidence="1">Membrane</location>
        <topology evidence="1">Multi-pass membrane protein</topology>
    </subcellularLocation>
</comment>
<evidence type="ECO:0000256" key="2">
    <source>
        <dbReference type="ARBA" id="ARBA00010642"/>
    </source>
</evidence>
<dbReference type="InterPro" id="IPR010308">
    <property type="entry name" value="TRP_C"/>
</dbReference>
<evidence type="ECO:0000259" key="9">
    <source>
        <dbReference type="SMART" id="SM01320"/>
    </source>
</evidence>
<keyword evidence="5 7" id="KW-1133">Transmembrane helix</keyword>
<name>A0A8H6ZE67_9AGAR</name>
<feature type="transmembrane region" description="Helical" evidence="7">
    <location>
        <begin position="549"/>
        <end position="567"/>
    </location>
</feature>
<accession>A0A8H6ZE67</accession>
<feature type="transmembrane region" description="Helical" evidence="7">
    <location>
        <begin position="579"/>
        <end position="601"/>
    </location>
</feature>
<evidence type="ECO:0000256" key="6">
    <source>
        <dbReference type="ARBA" id="ARBA00023136"/>
    </source>
</evidence>